<dbReference type="EMBL" id="QWEF01000001">
    <property type="protein sequence ID" value="TRZ60989.1"/>
    <property type="molecule type" value="Genomic_DNA"/>
</dbReference>
<dbReference type="PROSITE" id="PS00061">
    <property type="entry name" value="ADH_SHORT"/>
    <property type="match status" value="1"/>
</dbReference>
<evidence type="ECO:0000313" key="6">
    <source>
        <dbReference type="Proteomes" id="UP001165882"/>
    </source>
</evidence>
<proteinExistence type="inferred from homology"/>
<comment type="similarity">
    <text evidence="1">Belongs to the short-chain dehydrogenases/reductases (SDR) family.</text>
</comment>
<evidence type="ECO:0000259" key="4">
    <source>
        <dbReference type="SMART" id="SM00822"/>
    </source>
</evidence>
<dbReference type="PRINTS" id="PR00081">
    <property type="entry name" value="GDHRDH"/>
</dbReference>
<protein>
    <submittedName>
        <fullName evidence="5">SDR family oxidoreductase</fullName>
    </submittedName>
</protein>
<keyword evidence="3" id="KW-0520">NAD</keyword>
<keyword evidence="6" id="KW-1185">Reference proteome</keyword>
<evidence type="ECO:0000256" key="2">
    <source>
        <dbReference type="ARBA" id="ARBA00023002"/>
    </source>
</evidence>
<dbReference type="PRINTS" id="PR00080">
    <property type="entry name" value="SDRFAMILY"/>
</dbReference>
<feature type="domain" description="Ketoreductase" evidence="4">
    <location>
        <begin position="6"/>
        <end position="215"/>
    </location>
</feature>
<accession>A0ABY3D5S4</accession>
<dbReference type="InterPro" id="IPR057326">
    <property type="entry name" value="KR_dom"/>
</dbReference>
<dbReference type="SUPFAM" id="SSF51735">
    <property type="entry name" value="NAD(P)-binding Rossmann-fold domains"/>
    <property type="match status" value="1"/>
</dbReference>
<dbReference type="Pfam" id="PF13561">
    <property type="entry name" value="adh_short_C2"/>
    <property type="match status" value="1"/>
</dbReference>
<reference evidence="5 6" key="1">
    <citation type="journal article" date="2019" name="Biocontrol Sci. Technol.">
        <title>Pseudomonas putida strain B2017 produced as technical grade active ingredient controls fungal and bacterial crop diseases.</title>
        <authorList>
            <person name="Oliver C."/>
            <person name="Hernandez I."/>
            <person name="Caminal M."/>
            <person name="Lara J.M."/>
            <person name="Fernandez C."/>
        </authorList>
    </citation>
    <scope>NUCLEOTIDE SEQUENCE [LARGE SCALE GENOMIC DNA]</scope>
    <source>
        <strain evidence="5 6">B2017</strain>
    </source>
</reference>
<evidence type="ECO:0000313" key="5">
    <source>
        <dbReference type="EMBL" id="TRZ60989.1"/>
    </source>
</evidence>
<name>A0ABY3D5S4_9PSED</name>
<dbReference type="InterPro" id="IPR002347">
    <property type="entry name" value="SDR_fam"/>
</dbReference>
<gene>
    <name evidence="5" type="ORF">DZA28_14010</name>
</gene>
<dbReference type="Proteomes" id="UP001165882">
    <property type="component" value="Unassembled WGS sequence"/>
</dbReference>
<keyword evidence="2" id="KW-0560">Oxidoreductase</keyword>
<sequence length="243" mass="26066">MSINSKVVLITGSAGGLGAALARRLVASGASVVVTDLQEEPLKQLTEELGDKASYCVLDVTQEAQWQQAITHAVKVFGRLDGLVNNAGIYWPSPLEETSTEAFDKVYRVNQLGTFLGMKYAALAMKETGGGSIVNLSSIFGMKGFEKTIAYGAAKWAVRGMSKIAARDLGKYGIRVNSIHPGAFDTQMVRENPSELLQQWAKQTPLGRLGRPDECADTMIYLLSDASSFITGSEILIDGGLTV</sequence>
<evidence type="ECO:0000256" key="1">
    <source>
        <dbReference type="ARBA" id="ARBA00006484"/>
    </source>
</evidence>
<dbReference type="NCBIfam" id="NF005559">
    <property type="entry name" value="PRK07231.1"/>
    <property type="match status" value="1"/>
</dbReference>
<dbReference type="InterPro" id="IPR020904">
    <property type="entry name" value="Sc_DH/Rdtase_CS"/>
</dbReference>
<evidence type="ECO:0000256" key="3">
    <source>
        <dbReference type="ARBA" id="ARBA00023027"/>
    </source>
</evidence>
<dbReference type="InterPro" id="IPR036291">
    <property type="entry name" value="NAD(P)-bd_dom_sf"/>
</dbReference>
<dbReference type="RefSeq" id="WP_143999930.1">
    <property type="nucleotide sequence ID" value="NZ_QWEF01000001.1"/>
</dbReference>
<dbReference type="PANTHER" id="PTHR24321:SF8">
    <property type="entry name" value="ESTRADIOL 17-BETA-DEHYDROGENASE 8-RELATED"/>
    <property type="match status" value="1"/>
</dbReference>
<comment type="caution">
    <text evidence="5">The sequence shown here is derived from an EMBL/GenBank/DDBJ whole genome shotgun (WGS) entry which is preliminary data.</text>
</comment>
<dbReference type="Gene3D" id="3.40.50.720">
    <property type="entry name" value="NAD(P)-binding Rossmann-like Domain"/>
    <property type="match status" value="1"/>
</dbReference>
<dbReference type="PANTHER" id="PTHR24321">
    <property type="entry name" value="DEHYDROGENASES, SHORT CHAIN"/>
    <property type="match status" value="1"/>
</dbReference>
<organism evidence="5 6">
    <name type="scientific">Pseudomonas alloputida</name>
    <dbReference type="NCBI Taxonomy" id="1940621"/>
    <lineage>
        <taxon>Bacteria</taxon>
        <taxon>Pseudomonadati</taxon>
        <taxon>Pseudomonadota</taxon>
        <taxon>Gammaproteobacteria</taxon>
        <taxon>Pseudomonadales</taxon>
        <taxon>Pseudomonadaceae</taxon>
        <taxon>Pseudomonas</taxon>
    </lineage>
</organism>
<dbReference type="SMART" id="SM00822">
    <property type="entry name" value="PKS_KR"/>
    <property type="match status" value="1"/>
</dbReference>